<name>A0A1G6N113_9BURK</name>
<proteinExistence type="predicted"/>
<evidence type="ECO:0000313" key="1">
    <source>
        <dbReference type="EMBL" id="SDC61522.1"/>
    </source>
</evidence>
<protein>
    <submittedName>
        <fullName evidence="1">Uncharacterized protein</fullName>
    </submittedName>
</protein>
<evidence type="ECO:0000313" key="2">
    <source>
        <dbReference type="Proteomes" id="UP000198908"/>
    </source>
</evidence>
<accession>A0A1G6N113</accession>
<organism evidence="1 2">
    <name type="scientific">Paraburkholderia lycopersici</name>
    <dbReference type="NCBI Taxonomy" id="416944"/>
    <lineage>
        <taxon>Bacteria</taxon>
        <taxon>Pseudomonadati</taxon>
        <taxon>Pseudomonadota</taxon>
        <taxon>Betaproteobacteria</taxon>
        <taxon>Burkholderiales</taxon>
        <taxon>Burkholderiaceae</taxon>
        <taxon>Paraburkholderia</taxon>
    </lineage>
</organism>
<reference evidence="2" key="1">
    <citation type="submission" date="2016-09" db="EMBL/GenBank/DDBJ databases">
        <authorList>
            <person name="Varghese N."/>
            <person name="Submissions S."/>
        </authorList>
    </citation>
    <scope>NUCLEOTIDE SEQUENCE [LARGE SCALE GENOMIC DNA]</scope>
    <source>
        <strain evidence="2">TNe-862</strain>
    </source>
</reference>
<sequence length="58" mass="6503">MESAQKSHSKVEVKLFLHPDDHHRALAAAKTLKLAEREFFALALHLGANQILRQSDLA</sequence>
<dbReference type="Proteomes" id="UP000198908">
    <property type="component" value="Unassembled WGS sequence"/>
</dbReference>
<keyword evidence="2" id="KW-1185">Reference proteome</keyword>
<dbReference type="RefSeq" id="WP_176929025.1">
    <property type="nucleotide sequence ID" value="NZ_FMYQ01000008.1"/>
</dbReference>
<dbReference type="AlphaFoldDB" id="A0A1G6N113"/>
<gene>
    <name evidence="1" type="ORF">SAMN05421548_108162</name>
</gene>
<dbReference type="EMBL" id="FMYQ01000008">
    <property type="protein sequence ID" value="SDC61522.1"/>
    <property type="molecule type" value="Genomic_DNA"/>
</dbReference>